<keyword evidence="2 6" id="KW-0812">Transmembrane</keyword>
<evidence type="ECO:0000256" key="6">
    <source>
        <dbReference type="SAM" id="Phobius"/>
    </source>
</evidence>
<feature type="transmembrane region" description="Helical" evidence="6">
    <location>
        <begin position="18"/>
        <end position="38"/>
    </location>
</feature>
<keyword evidence="9" id="KW-1185">Reference proteome</keyword>
<sequence>MTGYLSTEIKRMLRGPRFIIFAFVMPVLLYSLECMLYKNQTIPHSGGITYSAWLMCSLAAYSAFTSSMHTTARVSHERAIGWHRQLRLTPLLPRTYLLTKVFVAMIVALPGPALVALFGALTQDVHMTTGGWLQITLGIWIASLPCAVLGLVIGLYVQPEQQQMYLQGLIILFGFLGGLLLPTTGFPDWLVAIIKIMPSYWLADIGHGALLHDTRAVTGGLVLAAWTLVFSGAVVLSYRREAARA</sequence>
<feature type="transmembrane region" description="Helical" evidence="6">
    <location>
        <begin position="216"/>
        <end position="238"/>
    </location>
</feature>
<evidence type="ECO:0000256" key="5">
    <source>
        <dbReference type="ARBA" id="ARBA00023251"/>
    </source>
</evidence>
<evidence type="ECO:0000256" key="4">
    <source>
        <dbReference type="ARBA" id="ARBA00023136"/>
    </source>
</evidence>
<dbReference type="RefSeq" id="WP_052706036.1">
    <property type="nucleotide sequence ID" value="NZ_JACHJH010000002.1"/>
</dbReference>
<reference evidence="8 9" key="1">
    <citation type="submission" date="2020-08" db="EMBL/GenBank/DDBJ databases">
        <title>Genomic Encyclopedia of Type Strains, Phase III (KMG-III): the genomes of soil and plant-associated and newly described type strains.</title>
        <authorList>
            <person name="Whitman W."/>
        </authorList>
    </citation>
    <scope>NUCLEOTIDE SEQUENCE [LARGE SCALE GENOMIC DNA]</scope>
    <source>
        <strain evidence="8 9">CECT 3266</strain>
    </source>
</reference>
<evidence type="ECO:0000256" key="1">
    <source>
        <dbReference type="ARBA" id="ARBA00004141"/>
    </source>
</evidence>
<dbReference type="GO" id="GO:0043190">
    <property type="term" value="C:ATP-binding cassette (ABC) transporter complex"/>
    <property type="evidence" value="ECO:0007669"/>
    <property type="project" value="InterPro"/>
</dbReference>
<dbReference type="Proteomes" id="UP000556084">
    <property type="component" value="Unassembled WGS sequence"/>
</dbReference>
<feature type="domain" description="ABC-2 type transporter transmembrane" evidence="7">
    <location>
        <begin position="7"/>
        <end position="204"/>
    </location>
</feature>
<dbReference type="PIRSF" id="PIRSF006648">
    <property type="entry name" value="DrrB"/>
    <property type="match status" value="1"/>
</dbReference>
<evidence type="ECO:0000259" key="7">
    <source>
        <dbReference type="Pfam" id="PF01061"/>
    </source>
</evidence>
<dbReference type="PANTHER" id="PTHR43229">
    <property type="entry name" value="NODULATION PROTEIN J"/>
    <property type="match status" value="1"/>
</dbReference>
<dbReference type="AlphaFoldDB" id="A0A7W7PJP2"/>
<evidence type="ECO:0000313" key="8">
    <source>
        <dbReference type="EMBL" id="MBB4892337.1"/>
    </source>
</evidence>
<dbReference type="EMBL" id="JACHJH010000002">
    <property type="protein sequence ID" value="MBB4892337.1"/>
    <property type="molecule type" value="Genomic_DNA"/>
</dbReference>
<name>A0A7W7PJP2_9ACTN</name>
<gene>
    <name evidence="8" type="ORF">FHS39_001348</name>
</gene>
<organism evidence="8 9">
    <name type="scientific">Streptomyces olivoverticillatus</name>
    <dbReference type="NCBI Taxonomy" id="66427"/>
    <lineage>
        <taxon>Bacteria</taxon>
        <taxon>Bacillati</taxon>
        <taxon>Actinomycetota</taxon>
        <taxon>Actinomycetes</taxon>
        <taxon>Kitasatosporales</taxon>
        <taxon>Streptomycetaceae</taxon>
        <taxon>Streptomyces</taxon>
    </lineage>
</organism>
<dbReference type="Pfam" id="PF01061">
    <property type="entry name" value="ABC2_membrane"/>
    <property type="match status" value="1"/>
</dbReference>
<dbReference type="GO" id="GO:0046677">
    <property type="term" value="P:response to antibiotic"/>
    <property type="evidence" value="ECO:0007669"/>
    <property type="project" value="UniProtKB-KW"/>
</dbReference>
<accession>A0A7W7PJP2</accession>
<feature type="transmembrane region" description="Helical" evidence="6">
    <location>
        <begin position="95"/>
        <end position="120"/>
    </location>
</feature>
<dbReference type="InterPro" id="IPR051784">
    <property type="entry name" value="Nod_factor_ABC_transporter"/>
</dbReference>
<dbReference type="GO" id="GO:0140359">
    <property type="term" value="F:ABC-type transporter activity"/>
    <property type="evidence" value="ECO:0007669"/>
    <property type="project" value="InterPro"/>
</dbReference>
<keyword evidence="3 6" id="KW-1133">Transmembrane helix</keyword>
<dbReference type="InterPro" id="IPR013525">
    <property type="entry name" value="ABC2_TM"/>
</dbReference>
<proteinExistence type="predicted"/>
<evidence type="ECO:0000313" key="9">
    <source>
        <dbReference type="Proteomes" id="UP000556084"/>
    </source>
</evidence>
<keyword evidence="4 6" id="KW-0472">Membrane</keyword>
<evidence type="ECO:0000256" key="3">
    <source>
        <dbReference type="ARBA" id="ARBA00022989"/>
    </source>
</evidence>
<evidence type="ECO:0000256" key="2">
    <source>
        <dbReference type="ARBA" id="ARBA00022692"/>
    </source>
</evidence>
<protein>
    <submittedName>
        <fullName evidence="8">ABC-2 type transport system permease protein</fullName>
    </submittedName>
</protein>
<keyword evidence="5" id="KW-0046">Antibiotic resistance</keyword>
<feature type="transmembrane region" description="Helical" evidence="6">
    <location>
        <begin position="169"/>
        <end position="196"/>
    </location>
</feature>
<dbReference type="InterPro" id="IPR000412">
    <property type="entry name" value="ABC_2_transport"/>
</dbReference>
<feature type="transmembrane region" description="Helical" evidence="6">
    <location>
        <begin position="132"/>
        <end position="157"/>
    </location>
</feature>
<feature type="transmembrane region" description="Helical" evidence="6">
    <location>
        <begin position="50"/>
        <end position="74"/>
    </location>
</feature>
<dbReference type="PANTHER" id="PTHR43229:SF3">
    <property type="entry name" value="ABC-TYPE MULTIDRUG TRANSPORT SYSTEM, PERMEASE COMPONENT"/>
    <property type="match status" value="1"/>
</dbReference>
<comment type="subcellular location">
    <subcellularLocation>
        <location evidence="1">Membrane</location>
        <topology evidence="1">Multi-pass membrane protein</topology>
    </subcellularLocation>
</comment>
<comment type="caution">
    <text evidence="8">The sequence shown here is derived from an EMBL/GenBank/DDBJ whole genome shotgun (WGS) entry which is preliminary data.</text>
</comment>